<dbReference type="OrthoDB" id="2604865at2"/>
<protein>
    <recommendedName>
        <fullName evidence="3">DUF1905 domain-containing protein</fullName>
    </recommendedName>
</protein>
<evidence type="ECO:0000313" key="2">
    <source>
        <dbReference type="Proteomes" id="UP000321534"/>
    </source>
</evidence>
<reference evidence="1 2" key="1">
    <citation type="submission" date="2019-07" db="EMBL/GenBank/DDBJ databases">
        <title>Whole genome shotgun sequence of Terrabacter aerolatus NBRC 106305.</title>
        <authorList>
            <person name="Hosoyama A."/>
            <person name="Uohara A."/>
            <person name="Ohji S."/>
            <person name="Ichikawa N."/>
        </authorList>
    </citation>
    <scope>NUCLEOTIDE SEQUENCE [LARGE SCALE GENOMIC DNA]</scope>
    <source>
        <strain evidence="1 2">NBRC 106305</strain>
    </source>
</reference>
<keyword evidence="2" id="KW-1185">Reference proteome</keyword>
<accession>A0A512D293</accession>
<dbReference type="InterPro" id="IPR015018">
    <property type="entry name" value="DUF1905"/>
</dbReference>
<organism evidence="1 2">
    <name type="scientific">Terrabacter aerolatus</name>
    <dbReference type="NCBI Taxonomy" id="422442"/>
    <lineage>
        <taxon>Bacteria</taxon>
        <taxon>Bacillati</taxon>
        <taxon>Actinomycetota</taxon>
        <taxon>Actinomycetes</taxon>
        <taxon>Micrococcales</taxon>
        <taxon>Intrasporangiaceae</taxon>
        <taxon>Terrabacter</taxon>
    </lineage>
</organism>
<dbReference type="InterPro" id="IPR037079">
    <property type="entry name" value="AF2212/PG0164-like_sf"/>
</dbReference>
<gene>
    <name evidence="1" type="ORF">TAE01_24020</name>
</gene>
<evidence type="ECO:0000313" key="1">
    <source>
        <dbReference type="EMBL" id="GEO30592.1"/>
    </source>
</evidence>
<dbReference type="Pfam" id="PF13376">
    <property type="entry name" value="OmdA"/>
    <property type="match status" value="1"/>
</dbReference>
<dbReference type="EMBL" id="BJYX01000011">
    <property type="protein sequence ID" value="GEO30592.1"/>
    <property type="molecule type" value="Genomic_DNA"/>
</dbReference>
<dbReference type="Proteomes" id="UP000321534">
    <property type="component" value="Unassembled WGS sequence"/>
</dbReference>
<dbReference type="AlphaFoldDB" id="A0A512D293"/>
<dbReference type="Gene3D" id="2.40.30.100">
    <property type="entry name" value="AF2212/PG0164-like"/>
    <property type="match status" value="1"/>
</dbReference>
<sequence>MSESVQSFRAVLEATGGNNVAIVVPDAVVAAFGRGRRVPVQVTVDGNHRYRTSIASMGGRFLVSFNAATRAATGRGAGDEIDVSLDLDEAPRTVDVPEALQAVLDADPGALAAWNALSPSMQRAHALSVSSARTEQTRDRRLAQVLEALGHRRPATEP</sequence>
<dbReference type="SUPFAM" id="SSF141694">
    <property type="entry name" value="AF2212/PG0164-like"/>
    <property type="match status" value="1"/>
</dbReference>
<comment type="caution">
    <text evidence="1">The sequence shown here is derived from an EMBL/GenBank/DDBJ whole genome shotgun (WGS) entry which is preliminary data.</text>
</comment>
<dbReference type="RefSeq" id="WP_147066672.1">
    <property type="nucleotide sequence ID" value="NZ_BAAARO010000012.1"/>
</dbReference>
<evidence type="ECO:0008006" key="3">
    <source>
        <dbReference type="Google" id="ProtNLM"/>
    </source>
</evidence>
<proteinExistence type="predicted"/>
<name>A0A512D293_9MICO</name>
<dbReference type="Pfam" id="PF08922">
    <property type="entry name" value="DUF1905"/>
    <property type="match status" value="1"/>
</dbReference>